<dbReference type="RefSeq" id="WP_242712110.1">
    <property type="nucleotide sequence ID" value="NZ_JALDAX010000014.1"/>
</dbReference>
<dbReference type="PANTHER" id="PTHR21198">
    <property type="entry name" value="GLUTAMATE RACEMASE"/>
    <property type="match status" value="1"/>
</dbReference>
<organism evidence="3 4">
    <name type="scientific">Streptomyces spinosisporus</name>
    <dbReference type="NCBI Taxonomy" id="2927582"/>
    <lineage>
        <taxon>Bacteria</taxon>
        <taxon>Bacillati</taxon>
        <taxon>Actinomycetota</taxon>
        <taxon>Actinomycetes</taxon>
        <taxon>Kitasatosporales</taxon>
        <taxon>Streptomycetaceae</taxon>
        <taxon>Streptomyces</taxon>
    </lineage>
</organism>
<dbReference type="NCBIfam" id="TIGR00035">
    <property type="entry name" value="asp_race"/>
    <property type="match status" value="1"/>
</dbReference>
<protein>
    <submittedName>
        <fullName evidence="3">Aspartate/glutamate racemase family protein</fullName>
    </submittedName>
</protein>
<evidence type="ECO:0000313" key="4">
    <source>
        <dbReference type="Proteomes" id="UP001165270"/>
    </source>
</evidence>
<dbReference type="Pfam" id="PF01177">
    <property type="entry name" value="Asp_Glu_race"/>
    <property type="match status" value="1"/>
</dbReference>
<proteinExistence type="inferred from homology"/>
<comment type="similarity">
    <text evidence="1">Belongs to the aspartate/glutamate racemases family.</text>
</comment>
<comment type="caution">
    <text evidence="3">The sequence shown here is derived from an EMBL/GenBank/DDBJ whole genome shotgun (WGS) entry which is preliminary data.</text>
</comment>
<dbReference type="Proteomes" id="UP001165270">
    <property type="component" value="Unassembled WGS sequence"/>
</dbReference>
<reference evidence="3" key="1">
    <citation type="submission" date="2022-03" db="EMBL/GenBank/DDBJ databases">
        <title>Streptomyces 7R015 and 7R016 isolated from Barleria lupulina in Thailand.</title>
        <authorList>
            <person name="Kanchanasin P."/>
            <person name="Phongsopitanun W."/>
            <person name="Tanasupawat S."/>
        </authorList>
    </citation>
    <scope>NUCLEOTIDE SEQUENCE</scope>
    <source>
        <strain evidence="3">7R016</strain>
    </source>
</reference>
<evidence type="ECO:0000256" key="1">
    <source>
        <dbReference type="ARBA" id="ARBA00007847"/>
    </source>
</evidence>
<dbReference type="InterPro" id="IPR015942">
    <property type="entry name" value="Asp/Glu/hydantoin_racemase"/>
</dbReference>
<sequence>MKTIGLIGGMSWESTAEYYRLLNELARDRLGGLHSARCVLHSVDFAEIEQLQVQGRWAEAAEILAGAARSLEAAGADLMLICTNTMHKVADAVEAAVSIPLLHLADATADAVRASGLSRVGLLGTAFTMEQDFYRGRLEAGGLQVFIPDSAQRGLVHQVIYEELCLGVIKDESRAAYRKVIEDLVAAGAEGIILGCTEIELLIGPEDSPVPVFPTARLHAEAAVDAALTQHG</sequence>
<evidence type="ECO:0000313" key="3">
    <source>
        <dbReference type="EMBL" id="MCI3244101.1"/>
    </source>
</evidence>
<dbReference type="EMBL" id="JALDAX010000014">
    <property type="protein sequence ID" value="MCI3244101.1"/>
    <property type="molecule type" value="Genomic_DNA"/>
</dbReference>
<dbReference type="InterPro" id="IPR004380">
    <property type="entry name" value="Asp_race"/>
</dbReference>
<evidence type="ECO:0000256" key="2">
    <source>
        <dbReference type="ARBA" id="ARBA00023235"/>
    </source>
</evidence>
<dbReference type="PANTHER" id="PTHR21198:SF7">
    <property type="entry name" value="ASPARTATE-GLUTAMATE RACEMASE FAMILY"/>
    <property type="match status" value="1"/>
</dbReference>
<dbReference type="Gene3D" id="3.40.50.1860">
    <property type="match status" value="2"/>
</dbReference>
<dbReference type="InterPro" id="IPR001920">
    <property type="entry name" value="Asp/Glu_race"/>
</dbReference>
<keyword evidence="4" id="KW-1185">Reference proteome</keyword>
<dbReference type="SUPFAM" id="SSF53681">
    <property type="entry name" value="Aspartate/glutamate racemase"/>
    <property type="match status" value="2"/>
</dbReference>
<accession>A0ABS9XS17</accession>
<keyword evidence="2" id="KW-0413">Isomerase</keyword>
<name>A0ABS9XS17_9ACTN</name>
<gene>
    <name evidence="3" type="ORF">MQN93_30700</name>
</gene>